<evidence type="ECO:0000256" key="2">
    <source>
        <dbReference type="ARBA" id="ARBA00022598"/>
    </source>
</evidence>
<dbReference type="GO" id="GO:0006637">
    <property type="term" value="P:acyl-CoA metabolic process"/>
    <property type="evidence" value="ECO:0007669"/>
    <property type="project" value="TreeGrafter"/>
</dbReference>
<dbReference type="GO" id="GO:0004321">
    <property type="term" value="F:fatty-acyl-CoA synthase activity"/>
    <property type="evidence" value="ECO:0007669"/>
    <property type="project" value="TreeGrafter"/>
</dbReference>
<dbReference type="SUPFAM" id="SSF56801">
    <property type="entry name" value="Acetyl-CoA synthetase-like"/>
    <property type="match status" value="1"/>
</dbReference>
<evidence type="ECO:0000256" key="3">
    <source>
        <dbReference type="ARBA" id="ARBA00022741"/>
    </source>
</evidence>
<keyword evidence="2" id="KW-0436">Ligase</keyword>
<dbReference type="Pfam" id="PF13193">
    <property type="entry name" value="AMP-binding_C"/>
    <property type="match status" value="1"/>
</dbReference>
<dbReference type="InterPro" id="IPR045851">
    <property type="entry name" value="AMP-bd_C_sf"/>
</dbReference>
<evidence type="ECO:0000256" key="4">
    <source>
        <dbReference type="ARBA" id="ARBA00022840"/>
    </source>
</evidence>
<keyword evidence="4" id="KW-0067">ATP-binding</keyword>
<dbReference type="GO" id="GO:0015645">
    <property type="term" value="F:fatty acid ligase activity"/>
    <property type="evidence" value="ECO:0007669"/>
    <property type="project" value="TreeGrafter"/>
</dbReference>
<dbReference type="AlphaFoldDB" id="A0A5J4J881"/>
<dbReference type="GO" id="GO:0006633">
    <property type="term" value="P:fatty acid biosynthetic process"/>
    <property type="evidence" value="ECO:0007669"/>
    <property type="project" value="TreeGrafter"/>
</dbReference>
<evidence type="ECO:0000313" key="6">
    <source>
        <dbReference type="EMBL" id="GER71102.1"/>
    </source>
</evidence>
<evidence type="ECO:0000259" key="5">
    <source>
        <dbReference type="Pfam" id="PF13193"/>
    </source>
</evidence>
<dbReference type="Proteomes" id="UP000391919">
    <property type="component" value="Unassembled WGS sequence"/>
</dbReference>
<dbReference type="PANTHER" id="PTHR43605">
    <property type="entry name" value="ACYL-COENZYME A SYNTHETASE"/>
    <property type="match status" value="1"/>
</dbReference>
<feature type="domain" description="AMP-binding enzyme C-terminal" evidence="5">
    <location>
        <begin position="7"/>
        <end position="84"/>
    </location>
</feature>
<keyword evidence="7" id="KW-1185">Reference proteome</keyword>
<dbReference type="Gene3D" id="3.30.300.30">
    <property type="match status" value="1"/>
</dbReference>
<name>A0A5J4J881_9BACI</name>
<reference evidence="6 7" key="1">
    <citation type="submission" date="2019-09" db="EMBL/GenBank/DDBJ databases">
        <title>Draft genome sequence of Bacillus sp. JC-7.</title>
        <authorList>
            <person name="Tanaka N."/>
            <person name="Shiwa Y."/>
            <person name="Fujita N."/>
            <person name="Tanasupawat S."/>
        </authorList>
    </citation>
    <scope>NUCLEOTIDE SEQUENCE [LARGE SCALE GENOMIC DNA]</scope>
    <source>
        <strain evidence="6 7">JC-7</strain>
    </source>
</reference>
<dbReference type="InterPro" id="IPR025110">
    <property type="entry name" value="AMP-bd_C"/>
</dbReference>
<proteinExistence type="inferred from homology"/>
<evidence type="ECO:0000256" key="1">
    <source>
        <dbReference type="ARBA" id="ARBA00006432"/>
    </source>
</evidence>
<comment type="similarity">
    <text evidence="1">Belongs to the ATP-dependent AMP-binding enzyme family.</text>
</comment>
<comment type="caution">
    <text evidence="6">The sequence shown here is derived from an EMBL/GenBank/DDBJ whole genome shotgun (WGS) entry which is preliminary data.</text>
</comment>
<accession>A0A5J4J881</accession>
<dbReference type="EMBL" id="BKZQ01000036">
    <property type="protein sequence ID" value="GER71102.1"/>
    <property type="molecule type" value="Genomic_DNA"/>
</dbReference>
<evidence type="ECO:0000313" key="7">
    <source>
        <dbReference type="Proteomes" id="UP000391919"/>
    </source>
</evidence>
<protein>
    <recommendedName>
        <fullName evidence="5">AMP-binding enzyme C-terminal domain-containing protein</fullName>
    </recommendedName>
</protein>
<dbReference type="InterPro" id="IPR051087">
    <property type="entry name" value="Mitochondrial_ACSM"/>
</dbReference>
<sequence>MKVWPAEVESILYKHPAIKQAYVVGVPDPKRGETVKAFVILKAGYKGKVAEKEIIKWSKGEMAAYKYPRIVEFIGQFLMTSSGKIMAGAAGASKSGGKNTGGQGKRRSVPFFTFFQLW</sequence>
<dbReference type="GO" id="GO:0005524">
    <property type="term" value="F:ATP binding"/>
    <property type="evidence" value="ECO:0007669"/>
    <property type="project" value="UniProtKB-KW"/>
</dbReference>
<dbReference type="PANTHER" id="PTHR43605:SF10">
    <property type="entry name" value="ACYL-COA SYNTHETASE MEDIUM CHAIN FAMILY MEMBER 3"/>
    <property type="match status" value="1"/>
</dbReference>
<keyword evidence="3" id="KW-0547">Nucleotide-binding</keyword>
<gene>
    <name evidence="6" type="ORF">BpJC7_24050</name>
</gene>
<organism evidence="6 7">
    <name type="scientific">Weizmannia acidilactici</name>
    <dbReference type="NCBI Taxonomy" id="2607726"/>
    <lineage>
        <taxon>Bacteria</taxon>
        <taxon>Bacillati</taxon>
        <taxon>Bacillota</taxon>
        <taxon>Bacilli</taxon>
        <taxon>Bacillales</taxon>
        <taxon>Bacillaceae</taxon>
        <taxon>Heyndrickxia</taxon>
    </lineage>
</organism>